<evidence type="ECO:0000313" key="1">
    <source>
        <dbReference type="EMBL" id="QJA91256.1"/>
    </source>
</evidence>
<organism evidence="1">
    <name type="scientific">viral metagenome</name>
    <dbReference type="NCBI Taxonomy" id="1070528"/>
    <lineage>
        <taxon>unclassified sequences</taxon>
        <taxon>metagenomes</taxon>
        <taxon>organismal metagenomes</taxon>
    </lineage>
</organism>
<protein>
    <submittedName>
        <fullName evidence="1">Uncharacterized protein</fullName>
    </submittedName>
</protein>
<proteinExistence type="predicted"/>
<gene>
    <name evidence="1" type="ORF">MM415B03414_0011</name>
</gene>
<dbReference type="EMBL" id="MT142973">
    <property type="protein sequence ID" value="QJA91256.1"/>
    <property type="molecule type" value="Genomic_DNA"/>
</dbReference>
<sequence>MPIKPTVYTSSGAVSAGGITIDKLEVCPDGGSVDVRFIQGTDSSGTKKYRIKAQEKSEFRDFDEGLQIDGPVYLDFYQGAGAVTIMEKS</sequence>
<dbReference type="AlphaFoldDB" id="A0A6M3L8W2"/>
<reference evidence="1" key="1">
    <citation type="submission" date="2020-03" db="EMBL/GenBank/DDBJ databases">
        <title>The deep terrestrial virosphere.</title>
        <authorList>
            <person name="Holmfeldt K."/>
            <person name="Nilsson E."/>
            <person name="Simone D."/>
            <person name="Lopez-Fernandez M."/>
            <person name="Wu X."/>
            <person name="de Brujin I."/>
            <person name="Lundin D."/>
            <person name="Andersson A."/>
            <person name="Bertilsson S."/>
            <person name="Dopson M."/>
        </authorList>
    </citation>
    <scope>NUCLEOTIDE SEQUENCE</scope>
    <source>
        <strain evidence="1">MM415B03414</strain>
    </source>
</reference>
<accession>A0A6M3L8W2</accession>
<name>A0A6M3L8W2_9ZZZZ</name>